<dbReference type="WBParaSite" id="ACRNAN_scaffold625.g19770.t1">
    <property type="protein sequence ID" value="ACRNAN_scaffold625.g19770.t1"/>
    <property type="gene ID" value="ACRNAN_scaffold625.g19770"/>
</dbReference>
<sequence>MSSFFRKRVRGLLRTTFSSPNVECDGIIEEESFIHVAHGKDISDNSVIYDRILNGKNGRKVEIPEIYAGKTGLDLPAIQLDELSTTIRSCYTGPDGGLTKVQEMRQQPIVRMANLDDELSLSSIDDMEERMGEEENWHNEETVANGCRKLKPLAKPVANSNSLEALGFTVEDLLPSSSSTKGYNWNSADDQRAYGISTSLYEKHPITHQCAGTPIADVFAIISRENNAILALADGVNWGEGSRLAARCAIRGAMDHLNTAILKSHFETTTDVFHCLLGAFHAGHALILQEGGSLTTLCVAFIAPVKNSNSFVMCVCNVGDSLCFVYNPAYGVREITLASHNIEQMRDMRDAGGALGPVDGRNPQLHNLTCSMTFVEEGDLVFLTSDGVSDNFDPVVGKFCVIKKSDSEKENCVEEDPRKTNSQSLNKNSRAQANQIPVRPKRCNATLPCVDAVERHELMLIRMADIIFNGVNTTSCTSPYFKDLENEHKKKYQTPPLDTFSTNNPITASKLCENLVQFAYQLSDSKRQILQDPDLYRSRTHSKTEERLRRKMIRNMIMEMPGKLDHASVVAYKVGLWEDKPNEDEPITPIANGYTLDGPTNGHAKNHEEVSSDEKLDEENTRENTKNNIVTKMAEVSCNLKLEKPNAHESTSTTIMQEDKLSTDRRLLRLDIPPELQNGTISTMSPSHTQRSPYEEQPISFEAAISPIVVVPRPAKKHRRGSVARHTLGVDVAWLKRLVTSKSENSGTNTPTKNAPTSPAKTSRAQLVSDLNHATDSIQNHQPDRNNFSLKKLKAFIVRPIRTSSNDSFQVHQPPALHHTVSTPVRSAGHA</sequence>
<feature type="region of interest" description="Disordered" evidence="1">
    <location>
        <begin position="411"/>
        <end position="434"/>
    </location>
</feature>
<evidence type="ECO:0000313" key="3">
    <source>
        <dbReference type="Proteomes" id="UP000887540"/>
    </source>
</evidence>
<dbReference type="Gene3D" id="3.60.40.10">
    <property type="entry name" value="PPM-type phosphatase domain"/>
    <property type="match status" value="1"/>
</dbReference>
<dbReference type="InterPro" id="IPR053287">
    <property type="entry name" value="PP2C-like_domain"/>
</dbReference>
<organism evidence="3 4">
    <name type="scientific">Acrobeloides nanus</name>
    <dbReference type="NCBI Taxonomy" id="290746"/>
    <lineage>
        <taxon>Eukaryota</taxon>
        <taxon>Metazoa</taxon>
        <taxon>Ecdysozoa</taxon>
        <taxon>Nematoda</taxon>
        <taxon>Chromadorea</taxon>
        <taxon>Rhabditida</taxon>
        <taxon>Tylenchina</taxon>
        <taxon>Cephalobomorpha</taxon>
        <taxon>Cephaloboidea</taxon>
        <taxon>Cephalobidae</taxon>
        <taxon>Acrobeloides</taxon>
    </lineage>
</organism>
<dbReference type="InterPro" id="IPR001932">
    <property type="entry name" value="PPM-type_phosphatase-like_dom"/>
</dbReference>
<proteinExistence type="predicted"/>
<feature type="compositionally biased region" description="Basic and acidic residues" evidence="1">
    <location>
        <begin position="605"/>
        <end position="622"/>
    </location>
</feature>
<feature type="region of interest" description="Disordered" evidence="1">
    <location>
        <begin position="742"/>
        <end position="761"/>
    </location>
</feature>
<feature type="region of interest" description="Disordered" evidence="1">
    <location>
        <begin position="806"/>
        <end position="831"/>
    </location>
</feature>
<reference evidence="4" key="1">
    <citation type="submission" date="2022-11" db="UniProtKB">
        <authorList>
            <consortium name="WormBaseParasite"/>
        </authorList>
    </citation>
    <scope>IDENTIFICATION</scope>
</reference>
<dbReference type="PROSITE" id="PS51746">
    <property type="entry name" value="PPM_2"/>
    <property type="match status" value="1"/>
</dbReference>
<evidence type="ECO:0000313" key="4">
    <source>
        <dbReference type="WBParaSite" id="ACRNAN_scaffold625.g19770.t1"/>
    </source>
</evidence>
<dbReference type="SMART" id="SM00332">
    <property type="entry name" value="PP2Cc"/>
    <property type="match status" value="1"/>
</dbReference>
<evidence type="ECO:0000259" key="2">
    <source>
        <dbReference type="PROSITE" id="PS51746"/>
    </source>
</evidence>
<dbReference type="PANTHER" id="PTHR21586:SF0">
    <property type="entry name" value="PP2C-LIKE DOMAIN-CONTAINING PROTEIN CG9801"/>
    <property type="match status" value="1"/>
</dbReference>
<dbReference type="Proteomes" id="UP000887540">
    <property type="component" value="Unplaced"/>
</dbReference>
<feature type="compositionally biased region" description="Polar residues" evidence="1">
    <location>
        <begin position="420"/>
        <end position="434"/>
    </location>
</feature>
<dbReference type="Pfam" id="PF13672">
    <property type="entry name" value="PP2C_2"/>
    <property type="match status" value="1"/>
</dbReference>
<dbReference type="AlphaFoldDB" id="A0A914E7D5"/>
<dbReference type="PANTHER" id="PTHR21586">
    <property type="entry name" value="TIPA"/>
    <property type="match status" value="1"/>
</dbReference>
<feature type="region of interest" description="Disordered" evidence="1">
    <location>
        <begin position="596"/>
        <end position="622"/>
    </location>
</feature>
<dbReference type="InterPro" id="IPR036457">
    <property type="entry name" value="PPM-type-like_dom_sf"/>
</dbReference>
<accession>A0A914E7D5</accession>
<keyword evidence="3" id="KW-1185">Reference proteome</keyword>
<feature type="domain" description="PPM-type phosphatase" evidence="2">
    <location>
        <begin position="193"/>
        <end position="452"/>
    </location>
</feature>
<dbReference type="SUPFAM" id="SSF81606">
    <property type="entry name" value="PP2C-like"/>
    <property type="match status" value="1"/>
</dbReference>
<protein>
    <submittedName>
        <fullName evidence="4">PPM-type phosphatase domain-containing protein</fullName>
    </submittedName>
</protein>
<evidence type="ECO:0000256" key="1">
    <source>
        <dbReference type="SAM" id="MobiDB-lite"/>
    </source>
</evidence>
<name>A0A914E7D5_9BILA</name>